<gene>
    <name evidence="1" type="ORF">RAJCM14343_4722</name>
</gene>
<dbReference type="Proteomes" id="UP000325466">
    <property type="component" value="Unassembled WGS sequence"/>
</dbReference>
<evidence type="ECO:0000313" key="2">
    <source>
        <dbReference type="Proteomes" id="UP000325466"/>
    </source>
</evidence>
<reference evidence="1 2" key="1">
    <citation type="journal article" date="2018" name="Biodegradation">
        <title>1,4-Dioxane degradation characteristics of Rhodococcus aetherivorans JCM 14343.</title>
        <authorList>
            <person name="Inoue D."/>
            <person name="Tsunoda T."/>
            <person name="Yamamoto N."/>
            <person name="Ike M."/>
            <person name="Sei K."/>
        </authorList>
    </citation>
    <scope>NUCLEOTIDE SEQUENCE [LARGE SCALE GENOMIC DNA]</scope>
    <source>
        <strain evidence="1 2">JCM 14343</strain>
    </source>
</reference>
<name>A0ABQ0YSN0_9NOCA</name>
<evidence type="ECO:0000313" key="1">
    <source>
        <dbReference type="EMBL" id="GES39451.1"/>
    </source>
</evidence>
<dbReference type="InterPro" id="IPR036514">
    <property type="entry name" value="SGNH_hydro_sf"/>
</dbReference>
<dbReference type="Gene3D" id="3.40.50.1110">
    <property type="entry name" value="SGNH hydrolase"/>
    <property type="match status" value="1"/>
</dbReference>
<organism evidence="1 2">
    <name type="scientific">Rhodococcus aetherivorans</name>
    <dbReference type="NCBI Taxonomy" id="191292"/>
    <lineage>
        <taxon>Bacteria</taxon>
        <taxon>Bacillati</taxon>
        <taxon>Actinomycetota</taxon>
        <taxon>Actinomycetes</taxon>
        <taxon>Mycobacteriales</taxon>
        <taxon>Nocardiaceae</taxon>
        <taxon>Rhodococcus</taxon>
    </lineage>
</organism>
<sequence length="510" mass="53256">MARKLVSFDEATGKLSPDVETALGTGFATKGEVGAKLDQTAVDARVRAVGDATYVRPPGTRVGMIPFSAPNTIAAATVTDLTQRSLVQLPFDGIEWRLGVRNMSNRSTTVPTTPCTITGVWTGAPQRTTGNTTGQRWNGNIQGAVTQVAGQFSVPTDGSFGWTDWIQSDPIQAGIEKVISWGLTTPATGTGIANGNALQGVLATGAAQASQAVLTDPVIARNSIRLDVVVQYRFAETVQHGLYVGDSRTISYSQSRLPLPALVTDVPVSALPHESWPLTAAAMSGAAGSNLGVGSTTLADWAVNNLHLWDRVPAGEQYDFAVVSLGINGISGGLNGFSTHMQTINARLRSMGIGRIWWTTIAPAGYADQYAKLTAPAAAGATTLSLSASPPAGTLLVGSGYNTEDVTVSSVSGTGPYTATLSAGTAYAHTTDEAATWNSERWRRVINALLRQLPDGIAGCVDFERVLEATPGSPVGDPRLVDSDGIHYTRAASVEMARSVAAVSSRPLFA</sequence>
<dbReference type="RefSeq" id="WP_043799354.1">
    <property type="nucleotide sequence ID" value="NZ_BAAAYP010000039.1"/>
</dbReference>
<accession>A0ABQ0YSN0</accession>
<keyword evidence="2" id="KW-1185">Reference proteome</keyword>
<comment type="caution">
    <text evidence="1">The sequence shown here is derived from an EMBL/GenBank/DDBJ whole genome shotgun (WGS) entry which is preliminary data.</text>
</comment>
<proteinExistence type="predicted"/>
<dbReference type="EMBL" id="BLAH01000117">
    <property type="protein sequence ID" value="GES39451.1"/>
    <property type="molecule type" value="Genomic_DNA"/>
</dbReference>
<protein>
    <recommendedName>
        <fullName evidence="3">SGNH hydrolase-type esterase domain-containing protein</fullName>
    </recommendedName>
</protein>
<dbReference type="SUPFAM" id="SSF52266">
    <property type="entry name" value="SGNH hydrolase"/>
    <property type="match status" value="1"/>
</dbReference>
<evidence type="ECO:0008006" key="3">
    <source>
        <dbReference type="Google" id="ProtNLM"/>
    </source>
</evidence>